<sequence length="392" mass="41741">MTDSPPLLRPVPRWVRIWAVLTATVALLLLFLLGGFVTSFRVGMADPVWPTEPWYLVDKDWQKLEFGFLVEHTHRAAGWVVGILVSVLAVGAWASEPSKTLRWAGLAAIALLLVAYGEFHRGMSAAETAGRAGQPMDTIPIPIGPGIATATMAGLCLVVAGLAVTGGAFGRWARAMAVVGLIAVMIQGLLGGFRVFLNQLYGTELAAYHGTFAQVVFAVLASVVTLSAPRGVGDSLPDTDRDRLKTLSLVLPAAVFVQLVWGVWLRHVGSPLAQRLHVMTAFVVTGVAVWLVVRSLASPVGRKQLGFLAYHLVGILAVQVMLGVEAWMGKFAAAGPQALVPPMLRQVSPGAAATRTLHVVVGTSLLAAAVVFALHVWRRPLEASLLPQKTED</sequence>
<name>A0A225DIK5_9BACT</name>
<reference evidence="6" key="1">
    <citation type="submission" date="2017-06" db="EMBL/GenBank/DDBJ databases">
        <title>Genome analysis of Fimbriiglobus ruber SP5, the first member of the order Planctomycetales with confirmed chitinolytic capability.</title>
        <authorList>
            <person name="Ravin N.V."/>
            <person name="Rakitin A.L."/>
            <person name="Ivanova A.A."/>
            <person name="Beletsky A.V."/>
            <person name="Kulichevskaya I.S."/>
            <person name="Mardanov A.V."/>
            <person name="Dedysh S.N."/>
        </authorList>
    </citation>
    <scope>NUCLEOTIDE SEQUENCE [LARGE SCALE GENOMIC DNA]</scope>
    <source>
        <strain evidence="6">SP5</strain>
    </source>
</reference>
<feature type="transmembrane region" description="Helical" evidence="4">
    <location>
        <begin position="305"/>
        <end position="324"/>
    </location>
</feature>
<evidence type="ECO:0000256" key="4">
    <source>
        <dbReference type="SAM" id="Phobius"/>
    </source>
</evidence>
<evidence type="ECO:0000256" key="3">
    <source>
        <dbReference type="ARBA" id="ARBA00023004"/>
    </source>
</evidence>
<dbReference type="InterPro" id="IPR050450">
    <property type="entry name" value="COX15/CtaA_HemeA_synthase"/>
</dbReference>
<dbReference type="GO" id="GO:0016491">
    <property type="term" value="F:oxidoreductase activity"/>
    <property type="evidence" value="ECO:0007669"/>
    <property type="project" value="UniProtKB-KW"/>
</dbReference>
<dbReference type="AlphaFoldDB" id="A0A225DIK5"/>
<protein>
    <submittedName>
        <fullName evidence="5">Heme A synthase, cytochrome oxidase biogenesis protein Cox15-CtaA</fullName>
    </submittedName>
</protein>
<dbReference type="GO" id="GO:0046872">
    <property type="term" value="F:metal ion binding"/>
    <property type="evidence" value="ECO:0007669"/>
    <property type="project" value="UniProtKB-KW"/>
</dbReference>
<keyword evidence="4" id="KW-0812">Transmembrane</keyword>
<dbReference type="RefSeq" id="WP_088259247.1">
    <property type="nucleotide sequence ID" value="NZ_NIDE01000017.1"/>
</dbReference>
<dbReference type="PANTHER" id="PTHR35457:SF1">
    <property type="entry name" value="HEME A SYNTHASE"/>
    <property type="match status" value="1"/>
</dbReference>
<organism evidence="5 6">
    <name type="scientific">Fimbriiglobus ruber</name>
    <dbReference type="NCBI Taxonomy" id="1908690"/>
    <lineage>
        <taxon>Bacteria</taxon>
        <taxon>Pseudomonadati</taxon>
        <taxon>Planctomycetota</taxon>
        <taxon>Planctomycetia</taxon>
        <taxon>Gemmatales</taxon>
        <taxon>Gemmataceae</taxon>
        <taxon>Fimbriiglobus</taxon>
    </lineage>
</organism>
<evidence type="ECO:0000256" key="1">
    <source>
        <dbReference type="ARBA" id="ARBA00022723"/>
    </source>
</evidence>
<feature type="transmembrane region" description="Helical" evidence="4">
    <location>
        <begin position="101"/>
        <end position="119"/>
    </location>
</feature>
<feature type="transmembrane region" description="Helical" evidence="4">
    <location>
        <begin position="139"/>
        <end position="163"/>
    </location>
</feature>
<keyword evidence="6" id="KW-1185">Reference proteome</keyword>
<feature type="transmembrane region" description="Helical" evidence="4">
    <location>
        <begin position="17"/>
        <end position="40"/>
    </location>
</feature>
<dbReference type="PANTHER" id="PTHR35457">
    <property type="entry name" value="HEME A SYNTHASE"/>
    <property type="match status" value="1"/>
</dbReference>
<evidence type="ECO:0000313" key="6">
    <source>
        <dbReference type="Proteomes" id="UP000214646"/>
    </source>
</evidence>
<dbReference type="EMBL" id="NIDE01000017">
    <property type="protein sequence ID" value="OWK36205.1"/>
    <property type="molecule type" value="Genomic_DNA"/>
</dbReference>
<gene>
    <name evidence="5" type="ORF">FRUB_08768</name>
</gene>
<keyword evidence="3" id="KW-0408">Iron</keyword>
<keyword evidence="4" id="KW-1133">Transmembrane helix</keyword>
<feature type="transmembrane region" description="Helical" evidence="4">
    <location>
        <begin position="175"/>
        <end position="193"/>
    </location>
</feature>
<proteinExistence type="predicted"/>
<keyword evidence="2" id="KW-0560">Oxidoreductase</keyword>
<accession>A0A225DIK5</accession>
<evidence type="ECO:0000256" key="2">
    <source>
        <dbReference type="ARBA" id="ARBA00023002"/>
    </source>
</evidence>
<feature type="transmembrane region" description="Helical" evidence="4">
    <location>
        <begin position="357"/>
        <end position="377"/>
    </location>
</feature>
<feature type="transmembrane region" description="Helical" evidence="4">
    <location>
        <begin position="276"/>
        <end position="293"/>
    </location>
</feature>
<feature type="transmembrane region" description="Helical" evidence="4">
    <location>
        <begin position="205"/>
        <end position="226"/>
    </location>
</feature>
<dbReference type="OrthoDB" id="128939at2"/>
<feature type="transmembrane region" description="Helical" evidence="4">
    <location>
        <begin position="76"/>
        <end position="94"/>
    </location>
</feature>
<comment type="caution">
    <text evidence="5">The sequence shown here is derived from an EMBL/GenBank/DDBJ whole genome shotgun (WGS) entry which is preliminary data.</text>
</comment>
<keyword evidence="4" id="KW-0472">Membrane</keyword>
<evidence type="ECO:0000313" key="5">
    <source>
        <dbReference type="EMBL" id="OWK36205.1"/>
    </source>
</evidence>
<keyword evidence="1" id="KW-0479">Metal-binding</keyword>
<feature type="transmembrane region" description="Helical" evidence="4">
    <location>
        <begin position="247"/>
        <end position="264"/>
    </location>
</feature>
<dbReference type="Proteomes" id="UP000214646">
    <property type="component" value="Unassembled WGS sequence"/>
</dbReference>